<dbReference type="RefSeq" id="WP_095621478.1">
    <property type="nucleotide sequence ID" value="NZ_NSKB01000005.1"/>
</dbReference>
<dbReference type="InterPro" id="IPR042100">
    <property type="entry name" value="Bug_dom1"/>
</dbReference>
<gene>
    <name evidence="3" type="ORF">CK498_13940</name>
</gene>
<dbReference type="InterPro" id="IPR006311">
    <property type="entry name" value="TAT_signal"/>
</dbReference>
<dbReference type="AlphaFoldDB" id="A0A2A2ETN7"/>
<dbReference type="PANTHER" id="PTHR42928:SF5">
    <property type="entry name" value="BLR1237 PROTEIN"/>
    <property type="match status" value="1"/>
</dbReference>
<dbReference type="Proteomes" id="UP000217771">
    <property type="component" value="Unassembled WGS sequence"/>
</dbReference>
<dbReference type="Gene3D" id="3.40.190.150">
    <property type="entry name" value="Bordetella uptake gene, domain 1"/>
    <property type="match status" value="1"/>
</dbReference>
<name>A0A2A2ETN7_9GAMM</name>
<dbReference type="CDD" id="cd07012">
    <property type="entry name" value="PBP2_Bug_TTT"/>
    <property type="match status" value="1"/>
</dbReference>
<comment type="similarity">
    <text evidence="1">Belongs to the UPF0065 (bug) family.</text>
</comment>
<organism evidence="3 4">
    <name type="scientific">Halomonas salipaludis</name>
    <dbReference type="NCBI Taxonomy" id="2032625"/>
    <lineage>
        <taxon>Bacteria</taxon>
        <taxon>Pseudomonadati</taxon>
        <taxon>Pseudomonadota</taxon>
        <taxon>Gammaproteobacteria</taxon>
        <taxon>Oceanospirillales</taxon>
        <taxon>Halomonadaceae</taxon>
        <taxon>Halomonas</taxon>
    </lineage>
</organism>
<dbReference type="SUPFAM" id="SSF53850">
    <property type="entry name" value="Periplasmic binding protein-like II"/>
    <property type="match status" value="1"/>
</dbReference>
<feature type="chain" id="PRO_5012494280" description="Tripartite tricarboxylate transporter substrate binding protein" evidence="2">
    <location>
        <begin position="43"/>
        <end position="335"/>
    </location>
</feature>
<dbReference type="PANTHER" id="PTHR42928">
    <property type="entry name" value="TRICARBOXYLATE-BINDING PROTEIN"/>
    <property type="match status" value="1"/>
</dbReference>
<dbReference type="PROSITE" id="PS51318">
    <property type="entry name" value="TAT"/>
    <property type="match status" value="1"/>
</dbReference>
<dbReference type="EMBL" id="NSKB01000005">
    <property type="protein sequence ID" value="PAU76008.1"/>
    <property type="molecule type" value="Genomic_DNA"/>
</dbReference>
<proteinExistence type="inferred from homology"/>
<comment type="caution">
    <text evidence="3">The sequence shown here is derived from an EMBL/GenBank/DDBJ whole genome shotgun (WGS) entry which is preliminary data.</text>
</comment>
<evidence type="ECO:0000313" key="4">
    <source>
        <dbReference type="Proteomes" id="UP000217771"/>
    </source>
</evidence>
<sequence>MPTPNNPNVASRHPLAKRWTLAATALAGASLAVGGLAASAHADDYPDSAIEFIVPWGPGGGSDVLMRLVSNHIEPHLGQPLPVINMPGVSGTTGLADLADRDNDGYTIGQVHDGFMVSHHTGLTEYNWDDYEPIAAITASPQYVTVSADSPWETFEEFVEYAQDNPGEIRFGVTLGGVPHIHGAMIEEAEGLSFRYVGFEGTGERIRSLVGGHIDAAMGDIASSLQFVENDDLRFLAVGHTERMEQTPDVPTFAELGYDNLNLSILRGLIAPQGTPEDRIEVLAAAVEAMAAEEEFVTRVNNAGAEVQFMGTDEYRDHLEALDATIERLAGNLQQ</sequence>
<evidence type="ECO:0008006" key="5">
    <source>
        <dbReference type="Google" id="ProtNLM"/>
    </source>
</evidence>
<dbReference type="InterPro" id="IPR005064">
    <property type="entry name" value="BUG"/>
</dbReference>
<dbReference type="PIRSF" id="PIRSF017082">
    <property type="entry name" value="YflP"/>
    <property type="match status" value="1"/>
</dbReference>
<evidence type="ECO:0000256" key="2">
    <source>
        <dbReference type="SAM" id="SignalP"/>
    </source>
</evidence>
<dbReference type="Pfam" id="PF03401">
    <property type="entry name" value="TctC"/>
    <property type="match status" value="1"/>
</dbReference>
<feature type="signal peptide" evidence="2">
    <location>
        <begin position="1"/>
        <end position="42"/>
    </location>
</feature>
<evidence type="ECO:0000256" key="1">
    <source>
        <dbReference type="ARBA" id="ARBA00006987"/>
    </source>
</evidence>
<protein>
    <recommendedName>
        <fullName evidence="5">Tripartite tricarboxylate transporter substrate binding protein</fullName>
    </recommendedName>
</protein>
<keyword evidence="4" id="KW-1185">Reference proteome</keyword>
<dbReference type="OrthoDB" id="5171643at2"/>
<evidence type="ECO:0000313" key="3">
    <source>
        <dbReference type="EMBL" id="PAU76008.1"/>
    </source>
</evidence>
<reference evidence="3 4" key="1">
    <citation type="submission" date="2017-08" db="EMBL/GenBank/DDBJ databases">
        <title>Halomonas alkalisoli sp. nov., isolated from saline alkaline soil.</title>
        <authorList>
            <person name="Wang D."/>
            <person name="Zhang G."/>
        </authorList>
    </citation>
    <scope>NUCLEOTIDE SEQUENCE [LARGE SCALE GENOMIC DNA]</scope>
    <source>
        <strain evidence="3 4">WRN001</strain>
    </source>
</reference>
<accession>A0A2A2ETN7</accession>
<dbReference type="Gene3D" id="3.40.190.10">
    <property type="entry name" value="Periplasmic binding protein-like II"/>
    <property type="match status" value="1"/>
</dbReference>
<keyword evidence="2" id="KW-0732">Signal</keyword>